<evidence type="ECO:0000256" key="7">
    <source>
        <dbReference type="SAM" id="SignalP"/>
    </source>
</evidence>
<evidence type="ECO:0000313" key="10">
    <source>
        <dbReference type="EMBL" id="KAK1744908.1"/>
    </source>
</evidence>
<proteinExistence type="inferred from homology"/>
<feature type="signal peptide" evidence="7">
    <location>
        <begin position="1"/>
        <end position="21"/>
    </location>
</feature>
<evidence type="ECO:0000256" key="2">
    <source>
        <dbReference type="ARBA" id="ARBA00022575"/>
    </source>
</evidence>
<dbReference type="CDD" id="cd00570">
    <property type="entry name" value="GST_N_family"/>
    <property type="match status" value="1"/>
</dbReference>
<dbReference type="GO" id="GO:0016740">
    <property type="term" value="F:transferase activity"/>
    <property type="evidence" value="ECO:0007669"/>
    <property type="project" value="UniProtKB-KW"/>
</dbReference>
<organism evidence="10 11">
    <name type="scientific">Skeletonema marinoi</name>
    <dbReference type="NCBI Taxonomy" id="267567"/>
    <lineage>
        <taxon>Eukaryota</taxon>
        <taxon>Sar</taxon>
        <taxon>Stramenopiles</taxon>
        <taxon>Ochrophyta</taxon>
        <taxon>Bacillariophyta</taxon>
        <taxon>Coscinodiscophyceae</taxon>
        <taxon>Thalassiosirophycidae</taxon>
        <taxon>Thalassiosirales</taxon>
        <taxon>Skeletonemataceae</taxon>
        <taxon>Skeletonema</taxon>
        <taxon>Skeletonema marinoi-dohrnii complex</taxon>
    </lineage>
</organism>
<dbReference type="SUPFAM" id="SSF47616">
    <property type="entry name" value="GST C-terminal domain-like"/>
    <property type="match status" value="1"/>
</dbReference>
<keyword evidence="11" id="KW-1185">Reference proteome</keyword>
<dbReference type="Gene3D" id="3.40.30.10">
    <property type="entry name" value="Glutaredoxin"/>
    <property type="match status" value="1"/>
</dbReference>
<dbReference type="Pfam" id="PF13410">
    <property type="entry name" value="GST_C_2"/>
    <property type="match status" value="1"/>
</dbReference>
<feature type="domain" description="GST N-terminal" evidence="8">
    <location>
        <begin position="140"/>
        <end position="221"/>
    </location>
</feature>
<comment type="catalytic activity">
    <reaction evidence="6">
        <text>L-dehydroascorbate + 2 glutathione = glutathione disulfide + L-ascorbate</text>
        <dbReference type="Rhea" id="RHEA:24424"/>
        <dbReference type="ChEBI" id="CHEBI:38290"/>
        <dbReference type="ChEBI" id="CHEBI:57925"/>
        <dbReference type="ChEBI" id="CHEBI:58297"/>
        <dbReference type="ChEBI" id="CHEBI:58539"/>
        <dbReference type="EC" id="1.8.5.1"/>
    </reaction>
</comment>
<dbReference type="EMBL" id="JATAAI010000006">
    <property type="protein sequence ID" value="KAK1744908.1"/>
    <property type="molecule type" value="Genomic_DNA"/>
</dbReference>
<dbReference type="Proteomes" id="UP001224775">
    <property type="component" value="Unassembled WGS sequence"/>
</dbReference>
<evidence type="ECO:0000256" key="4">
    <source>
        <dbReference type="ARBA" id="ARBA00023002"/>
    </source>
</evidence>
<dbReference type="GO" id="GO:0045174">
    <property type="term" value="F:glutathione dehydrogenase (ascorbate) activity"/>
    <property type="evidence" value="ECO:0007669"/>
    <property type="project" value="UniProtKB-EC"/>
</dbReference>
<name>A0AAD8YEK5_9STRA</name>
<reference evidence="10" key="1">
    <citation type="submission" date="2023-06" db="EMBL/GenBank/DDBJ databases">
        <title>Survivors Of The Sea: Transcriptome response of Skeletonema marinoi to long-term dormancy.</title>
        <authorList>
            <person name="Pinder M.I.M."/>
            <person name="Kourtchenko O."/>
            <person name="Robertson E.K."/>
            <person name="Larsson T."/>
            <person name="Maumus F."/>
            <person name="Osuna-Cruz C.M."/>
            <person name="Vancaester E."/>
            <person name="Stenow R."/>
            <person name="Vandepoele K."/>
            <person name="Ploug H."/>
            <person name="Bruchert V."/>
            <person name="Godhe A."/>
            <person name="Topel M."/>
        </authorList>
    </citation>
    <scope>NUCLEOTIDE SEQUENCE</scope>
    <source>
        <strain evidence="10">R05AC</strain>
    </source>
</reference>
<keyword evidence="7" id="KW-0732">Signal</keyword>
<dbReference type="InterPro" id="IPR036249">
    <property type="entry name" value="Thioredoxin-like_sf"/>
</dbReference>
<evidence type="ECO:0000256" key="5">
    <source>
        <dbReference type="ARBA" id="ARBA00024194"/>
    </source>
</evidence>
<dbReference type="PANTHER" id="PTHR44420">
    <property type="entry name" value="GLUTATHIONE S-TRANSFERASE DHAR2-RELATED"/>
    <property type="match status" value="1"/>
</dbReference>
<dbReference type="PROSITE" id="PS51354">
    <property type="entry name" value="GLUTAREDOXIN_2"/>
    <property type="match status" value="1"/>
</dbReference>
<gene>
    <name evidence="10" type="ORF">QTG54_004199</name>
</gene>
<evidence type="ECO:0000256" key="1">
    <source>
        <dbReference type="ARBA" id="ARBA00012436"/>
    </source>
</evidence>
<evidence type="ECO:0000313" key="11">
    <source>
        <dbReference type="Proteomes" id="UP001224775"/>
    </source>
</evidence>
<feature type="chain" id="PRO_5042195193" description="glutathione dehydrogenase (ascorbate)" evidence="7">
    <location>
        <begin position="22"/>
        <end position="538"/>
    </location>
</feature>
<dbReference type="SUPFAM" id="SSF52833">
    <property type="entry name" value="Thioredoxin-like"/>
    <property type="match status" value="1"/>
</dbReference>
<evidence type="ECO:0000259" key="9">
    <source>
        <dbReference type="PROSITE" id="PS50405"/>
    </source>
</evidence>
<dbReference type="InterPro" id="IPR004045">
    <property type="entry name" value="Glutathione_S-Trfase_N"/>
</dbReference>
<dbReference type="EC" id="1.8.5.1" evidence="1"/>
<keyword evidence="2" id="KW-0216">Detoxification</keyword>
<comment type="caution">
    <text evidence="10">The sequence shown here is derived from an EMBL/GenBank/DDBJ whole genome shotgun (WGS) entry which is preliminary data.</text>
</comment>
<dbReference type="Gene3D" id="1.20.1050.10">
    <property type="match status" value="1"/>
</dbReference>
<dbReference type="Pfam" id="PF13409">
    <property type="entry name" value="GST_N_2"/>
    <property type="match status" value="1"/>
</dbReference>
<dbReference type="PROSITE" id="PS50405">
    <property type="entry name" value="GST_CTER"/>
    <property type="match status" value="1"/>
</dbReference>
<dbReference type="AlphaFoldDB" id="A0AAD8YEK5"/>
<evidence type="ECO:0000256" key="3">
    <source>
        <dbReference type="ARBA" id="ARBA00022679"/>
    </source>
</evidence>
<evidence type="ECO:0000259" key="8">
    <source>
        <dbReference type="PROSITE" id="PS50404"/>
    </source>
</evidence>
<dbReference type="SFLD" id="SFLDG00358">
    <property type="entry name" value="Main_(cytGST)"/>
    <property type="match status" value="1"/>
</dbReference>
<dbReference type="InterPro" id="IPR010987">
    <property type="entry name" value="Glutathione-S-Trfase_C-like"/>
</dbReference>
<dbReference type="GO" id="GO:0033355">
    <property type="term" value="P:ascorbate glutathione cycle"/>
    <property type="evidence" value="ECO:0007669"/>
    <property type="project" value="InterPro"/>
</dbReference>
<dbReference type="InterPro" id="IPR036282">
    <property type="entry name" value="Glutathione-S-Trfase_C_sf"/>
</dbReference>
<dbReference type="InterPro" id="IPR040079">
    <property type="entry name" value="Glutathione_S-Trfase"/>
</dbReference>
<dbReference type="InterPro" id="IPR044627">
    <property type="entry name" value="DHAR1/2/3/4"/>
</dbReference>
<comment type="similarity">
    <text evidence="5">Belongs to the GST superfamily. DHAR family.</text>
</comment>
<keyword evidence="4" id="KW-0560">Oxidoreductase</keyword>
<keyword evidence="3 10" id="KW-0808">Transferase</keyword>
<dbReference type="SFLD" id="SFLDS00019">
    <property type="entry name" value="Glutathione_Transferase_(cytos"/>
    <property type="match status" value="1"/>
</dbReference>
<feature type="domain" description="GST C-terminal" evidence="9">
    <location>
        <begin position="223"/>
        <end position="359"/>
    </location>
</feature>
<evidence type="ECO:0000256" key="6">
    <source>
        <dbReference type="ARBA" id="ARBA00049544"/>
    </source>
</evidence>
<protein>
    <recommendedName>
        <fullName evidence="1">glutathione dehydrogenase (ascorbate)</fullName>
        <ecNumber evidence="1">1.8.5.1</ecNumber>
    </recommendedName>
</protein>
<accession>A0AAD8YEK5</accession>
<sequence>MMNFCSLAIVLVLREVSTSTAFTTSSQNRSARMFSTSLFESANPFQSLFGNVASKISDLQQEGMMNTVSQNQLSQLTSQTQTILAAENMNLNLIRSSLETKQTAEERKFRSNLQKGYGAASPLHKIRLFDESNNEDDVRVTLYRDSASWCPYCQKVWMTLEEKRIPYKIEKINMRCYGDKPASFLRMQPSGSIPVAIIDGVTYNQSNDIMYALEEKFPDSNPLVPTAADVRMRAQSLLRLERQIFSSWMYWLTSRDTPDGRMREGFISTLIEVENALTATSGGFFLGEQVSIVDAMFAPFLERMCASLLYFKGFQIRVANGEKTNFPAVNRWFDSMETLESYQLTKSDYYTHCWDLPPQLGGCVNEDGSKQFQDSINGMNGSWDLPLAPDNNGLEPDWSWAGDEAAAKREAVERVTANFEAIVSFASRGAGKSGRSYGAPLADPNAVSNESIQPFVDAAMMVVCNKILSETDAENAACDKAMTELVSAWKKEGGNEVIDKVATSLSYLRDRVGVPRDMRLPAARQLRAHLNWAIKTLQ</sequence>
<dbReference type="PANTHER" id="PTHR44420:SF2">
    <property type="entry name" value="GLUTATHIONE S-TRANSFERASE DHAR2-RELATED"/>
    <property type="match status" value="1"/>
</dbReference>
<dbReference type="PROSITE" id="PS50404">
    <property type="entry name" value="GST_NTER"/>
    <property type="match status" value="1"/>
</dbReference>